<dbReference type="AlphaFoldDB" id="A0A835Q1Y2"/>
<name>A0A835Q1Y2_VANPL</name>
<gene>
    <name evidence="1" type="ORF">HPP92_021226</name>
</gene>
<dbReference type="Proteomes" id="UP000639772">
    <property type="component" value="Chromosome 11"/>
</dbReference>
<accession>A0A835Q1Y2</accession>
<organism evidence="1 2">
    <name type="scientific">Vanilla planifolia</name>
    <name type="common">Vanilla</name>
    <dbReference type="NCBI Taxonomy" id="51239"/>
    <lineage>
        <taxon>Eukaryota</taxon>
        <taxon>Viridiplantae</taxon>
        <taxon>Streptophyta</taxon>
        <taxon>Embryophyta</taxon>
        <taxon>Tracheophyta</taxon>
        <taxon>Spermatophyta</taxon>
        <taxon>Magnoliopsida</taxon>
        <taxon>Liliopsida</taxon>
        <taxon>Asparagales</taxon>
        <taxon>Orchidaceae</taxon>
        <taxon>Vanilloideae</taxon>
        <taxon>Vanilleae</taxon>
        <taxon>Vanilla</taxon>
    </lineage>
</organism>
<protein>
    <submittedName>
        <fullName evidence="1">Uncharacterized protein</fullName>
    </submittedName>
</protein>
<dbReference type="EMBL" id="JADCNM010000011">
    <property type="protein sequence ID" value="KAG0462750.1"/>
    <property type="molecule type" value="Genomic_DNA"/>
</dbReference>
<evidence type="ECO:0000313" key="2">
    <source>
        <dbReference type="Proteomes" id="UP000639772"/>
    </source>
</evidence>
<reference evidence="1 2" key="1">
    <citation type="journal article" date="2020" name="Nat. Food">
        <title>A phased Vanilla planifolia genome enables genetic improvement of flavour and production.</title>
        <authorList>
            <person name="Hasing T."/>
            <person name="Tang H."/>
            <person name="Brym M."/>
            <person name="Khazi F."/>
            <person name="Huang T."/>
            <person name="Chambers A.H."/>
        </authorList>
    </citation>
    <scope>NUCLEOTIDE SEQUENCE [LARGE SCALE GENOMIC DNA]</scope>
    <source>
        <tissue evidence="1">Leaf</tissue>
    </source>
</reference>
<evidence type="ECO:0000313" key="1">
    <source>
        <dbReference type="EMBL" id="KAG0462750.1"/>
    </source>
</evidence>
<sequence length="58" mass="6396">MDAMTQSLGLVTKFPNDPYHPLNSLPRISIGVKEQVSHRVGGLQNKFEVNKPTSSSDE</sequence>
<comment type="caution">
    <text evidence="1">The sequence shown here is derived from an EMBL/GenBank/DDBJ whole genome shotgun (WGS) entry which is preliminary data.</text>
</comment>
<proteinExistence type="predicted"/>